<accession>A0A7T7BIC2</accession>
<dbReference type="AlphaFoldDB" id="A0A7T7BIC2"/>
<organism evidence="1 2">
    <name type="scientific">Penicillium digitatum</name>
    <name type="common">Green mold</name>
    <dbReference type="NCBI Taxonomy" id="36651"/>
    <lineage>
        <taxon>Eukaryota</taxon>
        <taxon>Fungi</taxon>
        <taxon>Dikarya</taxon>
        <taxon>Ascomycota</taxon>
        <taxon>Pezizomycotina</taxon>
        <taxon>Eurotiomycetes</taxon>
        <taxon>Eurotiomycetidae</taxon>
        <taxon>Eurotiales</taxon>
        <taxon>Aspergillaceae</taxon>
        <taxon>Penicillium</taxon>
    </lineage>
</organism>
<gene>
    <name evidence="1" type="ORF">Pdw03_3703</name>
</gene>
<dbReference type="VEuPathDB" id="FungiDB:PDIP_77460"/>
<protein>
    <submittedName>
        <fullName evidence="1">Integral membrane protein</fullName>
    </submittedName>
</protein>
<sequence>MVSSYQKPQDPGPVTIPYLYANSSLRKEFPSLVTETGHVMVSPASLELDADAVLAIVVTGTEPSLLSLALPHASWLYLCTRLCCKSTQNTTTVYVLLS</sequence>
<dbReference type="GeneID" id="90952535"/>
<name>A0A7T7BIC2_PENDI</name>
<dbReference type="RefSeq" id="XP_065955970.1">
    <property type="nucleotide sequence ID" value="XM_066100570.1"/>
</dbReference>
<evidence type="ECO:0000313" key="1">
    <source>
        <dbReference type="EMBL" id="QQK40849.1"/>
    </source>
</evidence>
<evidence type="ECO:0000313" key="2">
    <source>
        <dbReference type="Proteomes" id="UP000595662"/>
    </source>
</evidence>
<proteinExistence type="predicted"/>
<reference evidence="1 2" key="1">
    <citation type="submission" date="2020-08" db="EMBL/GenBank/DDBJ databases">
        <title>The completed genome sequence of the pathogenic ascomycete fungus Penicillium digitatum.</title>
        <authorList>
            <person name="Wang M."/>
        </authorList>
    </citation>
    <scope>NUCLEOTIDE SEQUENCE [LARGE SCALE GENOMIC DNA]</scope>
    <source>
        <strain evidence="1 2">PdW03</strain>
    </source>
</reference>
<dbReference type="Proteomes" id="UP000595662">
    <property type="component" value="Chromosome 1"/>
</dbReference>
<dbReference type="EMBL" id="CP060774">
    <property type="protein sequence ID" value="QQK40849.1"/>
    <property type="molecule type" value="Genomic_DNA"/>
</dbReference>